<dbReference type="AlphaFoldDB" id="A0AAV9IZ99"/>
<feature type="transmembrane region" description="Helical" evidence="9">
    <location>
        <begin position="361"/>
        <end position="379"/>
    </location>
</feature>
<evidence type="ECO:0000256" key="6">
    <source>
        <dbReference type="ARBA" id="ARBA00023136"/>
    </source>
</evidence>
<proteinExistence type="inferred from homology"/>
<comment type="subcellular location">
    <subcellularLocation>
        <location evidence="1">Membrane</location>
        <topology evidence="1">Multi-pass membrane protein</topology>
    </subcellularLocation>
</comment>
<evidence type="ECO:0000256" key="7">
    <source>
        <dbReference type="ARBA" id="ARBA00023177"/>
    </source>
</evidence>
<keyword evidence="12" id="KW-1185">Reference proteome</keyword>
<dbReference type="InterPro" id="IPR029020">
    <property type="entry name" value="Ammonium/urea_transptr"/>
</dbReference>
<evidence type="ECO:0000256" key="1">
    <source>
        <dbReference type="ARBA" id="ARBA00004141"/>
    </source>
</evidence>
<dbReference type="InterPro" id="IPR024041">
    <property type="entry name" value="NH4_transpt_AmtB-like_dom"/>
</dbReference>
<feature type="transmembrane region" description="Helical" evidence="9">
    <location>
        <begin position="308"/>
        <end position="330"/>
    </location>
</feature>
<dbReference type="PROSITE" id="PS01219">
    <property type="entry name" value="AMMONIUM_TRANSP"/>
    <property type="match status" value="1"/>
</dbReference>
<feature type="transmembrane region" description="Helical" evidence="9">
    <location>
        <begin position="143"/>
        <end position="163"/>
    </location>
</feature>
<dbReference type="PANTHER" id="PTHR11730">
    <property type="entry name" value="AMMONIUM TRANSPORTER"/>
    <property type="match status" value="1"/>
</dbReference>
<evidence type="ECO:0000256" key="3">
    <source>
        <dbReference type="ARBA" id="ARBA00022448"/>
    </source>
</evidence>
<dbReference type="Pfam" id="PF00909">
    <property type="entry name" value="Ammonium_transp"/>
    <property type="match status" value="1"/>
</dbReference>
<evidence type="ECO:0000256" key="2">
    <source>
        <dbReference type="ARBA" id="ARBA00005887"/>
    </source>
</evidence>
<feature type="domain" description="Ammonium transporter AmtB-like" evidence="10">
    <location>
        <begin position="34"/>
        <end position="491"/>
    </location>
</feature>
<accession>A0AAV9IZ99</accession>
<dbReference type="Gene3D" id="1.10.3430.10">
    <property type="entry name" value="Ammonium transporter AmtB like domains"/>
    <property type="match status" value="1"/>
</dbReference>
<keyword evidence="6 9" id="KW-0472">Membrane</keyword>
<evidence type="ECO:0000256" key="9">
    <source>
        <dbReference type="SAM" id="Phobius"/>
    </source>
</evidence>
<feature type="transmembrane region" description="Helical" evidence="9">
    <location>
        <begin position="34"/>
        <end position="54"/>
    </location>
</feature>
<sequence length="536" mass="56822">MYYATLKSVRASIPTLAEPGLSYANIVDGVNSSFLLLTAALVFCMQAGFAMITVGSVRKKNARHSLTTICCDPCVGGVAYYVLGWGFAFDPVQNFTVSSPSLQPLSGITYFHSNGFIAYAHFALGGMQSPLTNDGVENGATLFLWWFQFTFCLTAASIVAGAIAERVRIYPYMGFVFLMMGFVYPVISHAMWDENGWLNVGYKRGTDSNSIYGAAGSIDFAGSGVVHITGGAGAFVGAIIIGPRIGRFDENGKARPMPAHNASLAVLGGFLLWFGWFGFNPGSQLGTLGFVYDSSTNSGSITTEAGPVALAAINTLVLPAACGWTTLLLVKIVDGSFDCVIMTNGFVCGLVVVTAPCSTVPTYSALCIGIIGAFVYFFGNKLVVRMGIDDPLEAIAVHAFGGTWGVLSCGFFSKPDYVAMTYGPPNGSGGVFYGYGKQLAAQVTEILYIWGFVSLIIGSYFLAMKFLGVLRVSPEEELAGVDVTVCGGHAYPDDDAGIEEDMDRLRQQHKDTAMGKTEGEASSSDSPTGEEVEATV</sequence>
<keyword evidence="4 9" id="KW-0812">Transmembrane</keyword>
<keyword evidence="3" id="KW-0813">Transport</keyword>
<evidence type="ECO:0000313" key="12">
    <source>
        <dbReference type="Proteomes" id="UP001301350"/>
    </source>
</evidence>
<evidence type="ECO:0000256" key="8">
    <source>
        <dbReference type="SAM" id="MobiDB-lite"/>
    </source>
</evidence>
<dbReference type="Proteomes" id="UP001301350">
    <property type="component" value="Unassembled WGS sequence"/>
</dbReference>
<feature type="transmembrane region" description="Helical" evidence="9">
    <location>
        <begin position="66"/>
        <end position="88"/>
    </location>
</feature>
<feature type="compositionally biased region" description="Basic and acidic residues" evidence="8">
    <location>
        <begin position="503"/>
        <end position="519"/>
    </location>
</feature>
<dbReference type="InterPro" id="IPR018047">
    <property type="entry name" value="Ammonium_transpt_CS"/>
</dbReference>
<gene>
    <name evidence="11" type="ORF">CDCA_CDCA12G3415</name>
</gene>
<feature type="transmembrane region" description="Helical" evidence="9">
    <location>
        <begin position="170"/>
        <end position="192"/>
    </location>
</feature>
<evidence type="ECO:0000259" key="10">
    <source>
        <dbReference type="Pfam" id="PF00909"/>
    </source>
</evidence>
<evidence type="ECO:0000256" key="4">
    <source>
        <dbReference type="ARBA" id="ARBA00022692"/>
    </source>
</evidence>
<feature type="transmembrane region" description="Helical" evidence="9">
    <location>
        <begin position="262"/>
        <end position="279"/>
    </location>
</feature>
<feature type="region of interest" description="Disordered" evidence="8">
    <location>
        <begin position="494"/>
        <end position="536"/>
    </location>
</feature>
<evidence type="ECO:0000256" key="5">
    <source>
        <dbReference type="ARBA" id="ARBA00022989"/>
    </source>
</evidence>
<feature type="transmembrane region" description="Helical" evidence="9">
    <location>
        <begin position="391"/>
        <end position="413"/>
    </location>
</feature>
<keyword evidence="7" id="KW-0924">Ammonia transport</keyword>
<dbReference type="GO" id="GO:0008519">
    <property type="term" value="F:ammonium channel activity"/>
    <property type="evidence" value="ECO:0007669"/>
    <property type="project" value="InterPro"/>
</dbReference>
<evidence type="ECO:0000313" key="11">
    <source>
        <dbReference type="EMBL" id="KAK4537390.1"/>
    </source>
</evidence>
<name>A0AAV9IZ99_CYACA</name>
<dbReference type="SUPFAM" id="SSF111352">
    <property type="entry name" value="Ammonium transporter"/>
    <property type="match status" value="1"/>
</dbReference>
<comment type="caution">
    <text evidence="11">The sequence shown here is derived from an EMBL/GenBank/DDBJ whole genome shotgun (WGS) entry which is preliminary data.</text>
</comment>
<dbReference type="PANTHER" id="PTHR11730:SF6">
    <property type="entry name" value="AMMONIUM TRANSPORTER"/>
    <property type="match status" value="1"/>
</dbReference>
<feature type="transmembrane region" description="Helical" evidence="9">
    <location>
        <begin position="446"/>
        <end position="463"/>
    </location>
</feature>
<keyword evidence="5 9" id="KW-1133">Transmembrane helix</keyword>
<comment type="similarity">
    <text evidence="2">Belongs to the ammonia transporter channel (TC 1.A.11.2) family.</text>
</comment>
<dbReference type="GO" id="GO:0097272">
    <property type="term" value="P:ammonium homeostasis"/>
    <property type="evidence" value="ECO:0007669"/>
    <property type="project" value="TreeGrafter"/>
</dbReference>
<feature type="transmembrane region" description="Helical" evidence="9">
    <location>
        <begin position="212"/>
        <end position="241"/>
    </location>
</feature>
<dbReference type="EMBL" id="JANCYW010000012">
    <property type="protein sequence ID" value="KAK4537390.1"/>
    <property type="molecule type" value="Genomic_DNA"/>
</dbReference>
<reference evidence="11 12" key="1">
    <citation type="submission" date="2022-07" db="EMBL/GenBank/DDBJ databases">
        <title>Genome-wide signatures of adaptation to extreme environments.</title>
        <authorList>
            <person name="Cho C.H."/>
            <person name="Yoon H.S."/>
        </authorList>
    </citation>
    <scope>NUCLEOTIDE SEQUENCE [LARGE SCALE GENOMIC DNA]</scope>
    <source>
        <strain evidence="11 12">DBV 063 E5</strain>
    </source>
</reference>
<organism evidence="11 12">
    <name type="scientific">Cyanidium caldarium</name>
    <name type="common">Red alga</name>
    <dbReference type="NCBI Taxonomy" id="2771"/>
    <lineage>
        <taxon>Eukaryota</taxon>
        <taxon>Rhodophyta</taxon>
        <taxon>Bangiophyceae</taxon>
        <taxon>Cyanidiales</taxon>
        <taxon>Cyanidiaceae</taxon>
        <taxon>Cyanidium</taxon>
    </lineage>
</organism>
<dbReference type="GO" id="GO:0005886">
    <property type="term" value="C:plasma membrane"/>
    <property type="evidence" value="ECO:0007669"/>
    <property type="project" value="TreeGrafter"/>
</dbReference>
<protein>
    <recommendedName>
        <fullName evidence="10">Ammonium transporter AmtB-like domain-containing protein</fullName>
    </recommendedName>
</protein>